<comment type="caution">
    <text evidence="3">The sequence shown here is derived from an EMBL/GenBank/DDBJ whole genome shotgun (WGS) entry which is preliminary data.</text>
</comment>
<reference evidence="3 4" key="1">
    <citation type="submission" date="2018-05" db="EMBL/GenBank/DDBJ databases">
        <title>Whole genome sequencing for identification of molecular markers to develop diagnostic detection tools for the regulated plant pathogen Lachnellula willkommii.</title>
        <authorList>
            <person name="Giroux E."/>
            <person name="Bilodeau G."/>
        </authorList>
    </citation>
    <scope>NUCLEOTIDE SEQUENCE [LARGE SCALE GENOMIC DNA]</scope>
    <source>
        <strain evidence="3 4">CBS 203.66</strain>
    </source>
</reference>
<feature type="domain" description="C2H2-type" evidence="2">
    <location>
        <begin position="754"/>
        <end position="775"/>
    </location>
</feature>
<evidence type="ECO:0000256" key="1">
    <source>
        <dbReference type="SAM" id="MobiDB-lite"/>
    </source>
</evidence>
<gene>
    <name evidence="3" type="ORF">LARI1_G009458</name>
</gene>
<dbReference type="PROSITE" id="PS00028">
    <property type="entry name" value="ZINC_FINGER_C2H2_1"/>
    <property type="match status" value="1"/>
</dbReference>
<evidence type="ECO:0000313" key="4">
    <source>
        <dbReference type="Proteomes" id="UP000469559"/>
    </source>
</evidence>
<dbReference type="PROSITE" id="PS00018">
    <property type="entry name" value="EF_HAND_1"/>
    <property type="match status" value="1"/>
</dbReference>
<dbReference type="InterPro" id="IPR013087">
    <property type="entry name" value="Znf_C2H2_type"/>
</dbReference>
<sequence length="779" mass="89055">MRCRQPTPSSSDDSDGSDIESCFDADEQEETDADTEPTDVDTDVDGDDKVDLPDLESIDIDTDIDGCDETDLAWITGEDNTYPPEYYLDQENDSDESEDEGEDYSNGSVLLLDRIEAQFHQYCKYVRKDPAQMMQAISRRTLKAFFEWILNQRRGKGRRRLAGIKSASTLGTYWKVFRLVYERATGEKIPSKMNRHMHRVLRKLAKKHRLTTEKREKTAMYIEDLAGVLQTNLTTTKKKYTHGRHRIQLALFHHLAAFSGNRPSAVLNLCYRHIIVTLLRDPNGGPHRILIEFTYEFTKQYLGMKDAEARNTFPLPEIIFDPSLVLSPHVTLLGLLFADEAFLAPNLTSAEKIGGLDIRPGYEQLPLHLKPEMANIPVFRKSVNTLYGWEISPDQQLPYSTLLPWMKKLGVLTGFPQIMRPYSLRYGAGNAFNQSGSFLVPFSIPLPLQRPANCRWPGDVSDALQNMMLQHAKIDTFIKHYLPRRVTADTRAIVSGYEPQRDLMRAACRMTRWIDPDRPQELTLEQSLSVNQDPYIRRVVAQREKWKRRFQGTSTATQQPGYRILGREISNTRQHLRSALLKRIQRQWDLENPVNEIELQLSGLKFDQEVKTNLDLADDMPPVQRRLVETIITLPGTTLEEELHRRNAAIDAVAAYCKFQEGGATAQPRRRAIESPSKETNPQLAAAEAEKQALGAAMLLVFTEKRPTICFLCLGEQTLPFEKRTKSFASPGDLTKHFKRKHLSNIKEGDRIRCKVCRMSLQHKPHLRNHAESIHGTVS</sequence>
<dbReference type="OrthoDB" id="3544487at2759"/>
<dbReference type="PANTHER" id="PTHR37535">
    <property type="entry name" value="FLUG DOMAIN PROTEIN"/>
    <property type="match status" value="1"/>
</dbReference>
<dbReference type="EMBL" id="QGMF01001292">
    <property type="protein sequence ID" value="TVY12806.1"/>
    <property type="molecule type" value="Genomic_DNA"/>
</dbReference>
<dbReference type="InterPro" id="IPR018247">
    <property type="entry name" value="EF_Hand_1_Ca_BS"/>
</dbReference>
<feature type="region of interest" description="Disordered" evidence="1">
    <location>
        <begin position="1"/>
        <end position="105"/>
    </location>
</feature>
<dbReference type="Proteomes" id="UP000469559">
    <property type="component" value="Unassembled WGS sequence"/>
</dbReference>
<dbReference type="PANTHER" id="PTHR37535:SF2">
    <property type="entry name" value="FINGER DOMAIN PROTEIN, PUTATIVE (AFU_ORTHOLOGUE AFUA_6G09300)-RELATED"/>
    <property type="match status" value="1"/>
</dbReference>
<evidence type="ECO:0000259" key="2">
    <source>
        <dbReference type="PROSITE" id="PS00028"/>
    </source>
</evidence>
<keyword evidence="4" id="KW-1185">Reference proteome</keyword>
<accession>A0A8T9B080</accession>
<dbReference type="AlphaFoldDB" id="A0A8T9B080"/>
<feature type="compositionally biased region" description="Acidic residues" evidence="1">
    <location>
        <begin position="12"/>
        <end position="46"/>
    </location>
</feature>
<evidence type="ECO:0000313" key="3">
    <source>
        <dbReference type="EMBL" id="TVY12806.1"/>
    </source>
</evidence>
<feature type="compositionally biased region" description="Acidic residues" evidence="1">
    <location>
        <begin position="53"/>
        <end position="71"/>
    </location>
</feature>
<name>A0A8T9B080_9HELO</name>
<organism evidence="3 4">
    <name type="scientific">Lachnellula arida</name>
    <dbReference type="NCBI Taxonomy" id="1316785"/>
    <lineage>
        <taxon>Eukaryota</taxon>
        <taxon>Fungi</taxon>
        <taxon>Dikarya</taxon>
        <taxon>Ascomycota</taxon>
        <taxon>Pezizomycotina</taxon>
        <taxon>Leotiomycetes</taxon>
        <taxon>Helotiales</taxon>
        <taxon>Lachnaceae</taxon>
        <taxon>Lachnellula</taxon>
    </lineage>
</organism>
<dbReference type="SMART" id="SM00355">
    <property type="entry name" value="ZnF_C2H2"/>
    <property type="match status" value="2"/>
</dbReference>
<feature type="compositionally biased region" description="Acidic residues" evidence="1">
    <location>
        <begin position="88"/>
        <end position="103"/>
    </location>
</feature>
<protein>
    <recommendedName>
        <fullName evidence="2">C2H2-type domain-containing protein</fullName>
    </recommendedName>
</protein>
<dbReference type="Pfam" id="PF11917">
    <property type="entry name" value="DUF3435"/>
    <property type="match status" value="2"/>
</dbReference>
<proteinExistence type="predicted"/>
<dbReference type="InterPro" id="IPR021842">
    <property type="entry name" value="DUF3435"/>
</dbReference>